<dbReference type="PANTHER" id="PTHR43318">
    <property type="entry name" value="UDP-N-ACETYLGLUCOSAMINE 4,6-DEHYDRATASE"/>
    <property type="match status" value="1"/>
</dbReference>
<dbReference type="Proteomes" id="UP001501470">
    <property type="component" value="Unassembled WGS sequence"/>
</dbReference>
<comment type="similarity">
    <text evidence="1">Belongs to the polysaccharide synthase family.</text>
</comment>
<dbReference type="EMBL" id="BAAAQD010000053">
    <property type="protein sequence ID" value="GAA1574871.1"/>
    <property type="molecule type" value="Genomic_DNA"/>
</dbReference>
<feature type="domain" description="Polysaccharide biosynthesis protein CapD-like" evidence="3">
    <location>
        <begin position="274"/>
        <end position="543"/>
    </location>
</feature>
<proteinExistence type="inferred from homology"/>
<organism evidence="4 5">
    <name type="scientific">Dactylosporangium maewongense</name>
    <dbReference type="NCBI Taxonomy" id="634393"/>
    <lineage>
        <taxon>Bacteria</taxon>
        <taxon>Bacillati</taxon>
        <taxon>Actinomycetota</taxon>
        <taxon>Actinomycetes</taxon>
        <taxon>Micromonosporales</taxon>
        <taxon>Micromonosporaceae</taxon>
        <taxon>Dactylosporangium</taxon>
    </lineage>
</organism>
<evidence type="ECO:0000313" key="5">
    <source>
        <dbReference type="Proteomes" id="UP001501470"/>
    </source>
</evidence>
<protein>
    <submittedName>
        <fullName evidence="4">Nucleoside-diphosphate sugar epimerase/dehydratase</fullName>
    </submittedName>
</protein>
<accession>A0ABN2DFH5</accession>
<feature type="transmembrane region" description="Helical" evidence="2">
    <location>
        <begin position="36"/>
        <end position="60"/>
    </location>
</feature>
<dbReference type="Pfam" id="PF13727">
    <property type="entry name" value="CoA_binding_3"/>
    <property type="match status" value="1"/>
</dbReference>
<evidence type="ECO:0000313" key="4">
    <source>
        <dbReference type="EMBL" id="GAA1574871.1"/>
    </source>
</evidence>
<dbReference type="InterPro" id="IPR051203">
    <property type="entry name" value="Polysaccharide_Synthase-Rel"/>
</dbReference>
<dbReference type="PANTHER" id="PTHR43318:SF1">
    <property type="entry name" value="POLYSACCHARIDE BIOSYNTHESIS PROTEIN EPSC-RELATED"/>
    <property type="match status" value="1"/>
</dbReference>
<dbReference type="RefSeq" id="WP_344515222.1">
    <property type="nucleotide sequence ID" value="NZ_BAAAQD010000053.1"/>
</dbReference>
<keyword evidence="5" id="KW-1185">Reference proteome</keyword>
<evidence type="ECO:0000256" key="2">
    <source>
        <dbReference type="SAM" id="Phobius"/>
    </source>
</evidence>
<dbReference type="Pfam" id="PF02719">
    <property type="entry name" value="Polysacc_synt_2"/>
    <property type="match status" value="1"/>
</dbReference>
<name>A0ABN2DFH5_9ACTN</name>
<evidence type="ECO:0000259" key="3">
    <source>
        <dbReference type="Pfam" id="PF02719"/>
    </source>
</evidence>
<keyword evidence="2" id="KW-0812">Transmembrane</keyword>
<reference evidence="4 5" key="1">
    <citation type="journal article" date="2019" name="Int. J. Syst. Evol. Microbiol.">
        <title>The Global Catalogue of Microorganisms (GCM) 10K type strain sequencing project: providing services to taxonomists for standard genome sequencing and annotation.</title>
        <authorList>
            <consortium name="The Broad Institute Genomics Platform"/>
            <consortium name="The Broad Institute Genome Sequencing Center for Infectious Disease"/>
            <person name="Wu L."/>
            <person name="Ma J."/>
        </authorList>
    </citation>
    <scope>NUCLEOTIDE SEQUENCE [LARGE SCALE GENOMIC DNA]</scope>
    <source>
        <strain evidence="4 5">JCM 15933</strain>
    </source>
</reference>
<keyword evidence="2" id="KW-0472">Membrane</keyword>
<dbReference type="InterPro" id="IPR003869">
    <property type="entry name" value="Polysac_CapD-like"/>
</dbReference>
<keyword evidence="2" id="KW-1133">Transmembrane helix</keyword>
<sequence>MDDHRPSGPADWPADLCAWAGGLALAITIGPDRPSLLTAGAAIVLAAAAHTAIAWPVHLYRRRYGHGTLPELRALALTVAATGGLLWVAGVAPAAVAGVGAMATLLAMVTGRAAGRLRRERRLRVAPSAQAVPVLVYGAGAAGHRLLRSMAHDPHCRYRPVGIVDDDPAKQNLRVEGVAVLGGRASLAAALARTGAEVVIFAIRADDGALLRDVRAVTTAARRDLKILPSIDESLDGPVGVAEIRDVQLSDLLGRRQIDTDLAAIGDYLAGRRVLVTGAGGSIGSELCRQLHRFGPAELMMLDRDESALHAVQLSIHGRALLDSPELILADLRDAGSIAAVFAERRPEVVFHAAALKHLTLLERHPAEALQTNVLGTLNVLSAAAAVGVERFVNISTDKAANPISVLGYTKRITERLTAHRSTVAAGTFLNVRFGNVLGSRGSVVTAFQAQIAAGGPVTVTDPDVTRFMMTVQEAVQLVIQAAALGAGGEALVLDMGTPVRIDDLAHQLAAQAERPVDFVYTGLRDGEKLHEELFGAGEIDLRPLHPLISHVSVPPLDPSLALALDVRSSPAALVGQLADLCVVPSVEPAAPASAATAALPGVAPIAVPTLSAARTS</sequence>
<dbReference type="Gene3D" id="3.40.50.720">
    <property type="entry name" value="NAD(P)-binding Rossmann-like Domain"/>
    <property type="match status" value="2"/>
</dbReference>
<comment type="caution">
    <text evidence="4">The sequence shown here is derived from an EMBL/GenBank/DDBJ whole genome shotgun (WGS) entry which is preliminary data.</text>
</comment>
<dbReference type="CDD" id="cd05237">
    <property type="entry name" value="UDP_invert_4-6DH_SDR_e"/>
    <property type="match status" value="1"/>
</dbReference>
<dbReference type="InterPro" id="IPR036291">
    <property type="entry name" value="NAD(P)-bd_dom_sf"/>
</dbReference>
<evidence type="ECO:0000256" key="1">
    <source>
        <dbReference type="ARBA" id="ARBA00007430"/>
    </source>
</evidence>
<dbReference type="SUPFAM" id="SSF51735">
    <property type="entry name" value="NAD(P)-binding Rossmann-fold domains"/>
    <property type="match status" value="2"/>
</dbReference>
<gene>
    <name evidence="4" type="ORF">GCM10009827_115960</name>
</gene>